<dbReference type="EMBL" id="JACOGC010000007">
    <property type="protein sequence ID" value="MBC3886406.1"/>
    <property type="molecule type" value="Genomic_DNA"/>
</dbReference>
<dbReference type="Proteomes" id="UP000613113">
    <property type="component" value="Unassembled WGS sequence"/>
</dbReference>
<evidence type="ECO:0000313" key="5">
    <source>
        <dbReference type="Proteomes" id="UP000613113"/>
    </source>
</evidence>
<dbReference type="PANTHER" id="PTHR43877">
    <property type="entry name" value="AMINOALKYLPHOSPHONATE N-ACETYLTRANSFERASE-RELATED-RELATED"/>
    <property type="match status" value="1"/>
</dbReference>
<evidence type="ECO:0000259" key="3">
    <source>
        <dbReference type="PROSITE" id="PS51186"/>
    </source>
</evidence>
<comment type="caution">
    <text evidence="4">The sequence shown here is derived from an EMBL/GenBank/DDBJ whole genome shotgun (WGS) entry which is preliminary data.</text>
</comment>
<reference evidence="4 5" key="1">
    <citation type="submission" date="2020-08" db="EMBL/GenBank/DDBJ databases">
        <title>Novel species isolated from subtropical streams in China.</title>
        <authorList>
            <person name="Lu H."/>
        </authorList>
    </citation>
    <scope>NUCLEOTIDE SEQUENCE [LARGE SCALE GENOMIC DNA]</scope>
    <source>
        <strain evidence="4 5">FT31W</strain>
    </source>
</reference>
<dbReference type="RefSeq" id="WP_186864030.1">
    <property type="nucleotide sequence ID" value="NZ_JACOGC010000007.1"/>
</dbReference>
<dbReference type="SUPFAM" id="SSF55729">
    <property type="entry name" value="Acyl-CoA N-acyltransferases (Nat)"/>
    <property type="match status" value="1"/>
</dbReference>
<dbReference type="PROSITE" id="PS51186">
    <property type="entry name" value="GNAT"/>
    <property type="match status" value="1"/>
</dbReference>
<keyword evidence="2" id="KW-0012">Acyltransferase</keyword>
<protein>
    <submittedName>
        <fullName evidence="4">GNAT family N-acetyltransferase</fullName>
    </submittedName>
</protein>
<dbReference type="CDD" id="cd04301">
    <property type="entry name" value="NAT_SF"/>
    <property type="match status" value="1"/>
</dbReference>
<accession>A0ABR6YR83</accession>
<evidence type="ECO:0000256" key="1">
    <source>
        <dbReference type="ARBA" id="ARBA00022679"/>
    </source>
</evidence>
<gene>
    <name evidence="4" type="ORF">H8K27_14860</name>
</gene>
<organism evidence="4 5">
    <name type="scientific">Undibacterium griseum</name>
    <dbReference type="NCBI Taxonomy" id="2762295"/>
    <lineage>
        <taxon>Bacteria</taxon>
        <taxon>Pseudomonadati</taxon>
        <taxon>Pseudomonadota</taxon>
        <taxon>Betaproteobacteria</taxon>
        <taxon>Burkholderiales</taxon>
        <taxon>Oxalobacteraceae</taxon>
        <taxon>Undibacterium</taxon>
    </lineage>
</organism>
<dbReference type="InterPro" id="IPR050832">
    <property type="entry name" value="Bact_Acetyltransf"/>
</dbReference>
<dbReference type="Gene3D" id="3.40.630.30">
    <property type="match status" value="1"/>
</dbReference>
<evidence type="ECO:0000313" key="4">
    <source>
        <dbReference type="EMBL" id="MBC3886406.1"/>
    </source>
</evidence>
<dbReference type="InterPro" id="IPR016181">
    <property type="entry name" value="Acyl_CoA_acyltransferase"/>
</dbReference>
<name>A0ABR6YR83_9BURK</name>
<proteinExistence type="predicted"/>
<evidence type="ECO:0000256" key="2">
    <source>
        <dbReference type="ARBA" id="ARBA00023315"/>
    </source>
</evidence>
<sequence>MTLTIREATITDATLIAALTRSCWAGIVAASSAAHRETPAIVAQDLSGGGAFLLFAAQEPVGSVRWAVPDTNPHLWEIRRMGVLPAHRQQALSRLLLEAVIHAAGICSIPELRLAVRHDQPRLLQLYAGYGFELAPGLAYAHANPAEPAPYVMRRFLKS</sequence>
<dbReference type="InterPro" id="IPR000182">
    <property type="entry name" value="GNAT_dom"/>
</dbReference>
<dbReference type="Pfam" id="PF00583">
    <property type="entry name" value="Acetyltransf_1"/>
    <property type="match status" value="1"/>
</dbReference>
<keyword evidence="5" id="KW-1185">Reference proteome</keyword>
<feature type="domain" description="N-acetyltransferase" evidence="3">
    <location>
        <begin position="3"/>
        <end position="158"/>
    </location>
</feature>
<keyword evidence="1" id="KW-0808">Transferase</keyword>